<evidence type="ECO:0000256" key="6">
    <source>
        <dbReference type="PIRNR" id="PIRNR036427"/>
    </source>
</evidence>
<dbReference type="EMBL" id="QSQN01000019">
    <property type="protein sequence ID" value="RGK39468.1"/>
    <property type="molecule type" value="Genomic_DNA"/>
</dbReference>
<evidence type="ECO:0000256" key="5">
    <source>
        <dbReference type="ARBA" id="ARBA00022691"/>
    </source>
</evidence>
<dbReference type="Pfam" id="PF00590">
    <property type="entry name" value="TP_methylase"/>
    <property type="match status" value="1"/>
</dbReference>
<dbReference type="Proteomes" id="UP000260793">
    <property type="component" value="Unassembled WGS sequence"/>
</dbReference>
<comment type="caution">
    <text evidence="7">The sequence shown here is derived from an EMBL/GenBank/DDBJ whole genome shotgun (WGS) entry which is preliminary data.</text>
</comment>
<comment type="pathway">
    <text evidence="1">Cofactor biosynthesis; adenosylcobalamin biosynthesis.</text>
</comment>
<proteinExistence type="inferred from homology"/>
<dbReference type="Gene3D" id="3.40.1010.10">
    <property type="entry name" value="Cobalt-precorrin-4 Transmethylase, Domain 1"/>
    <property type="match status" value="1"/>
</dbReference>
<evidence type="ECO:0000313" key="7">
    <source>
        <dbReference type="EMBL" id="RGK39468.1"/>
    </source>
</evidence>
<dbReference type="Gene3D" id="3.30.950.10">
    <property type="entry name" value="Methyltransferase, Cobalt-precorrin-4 Transmethylase, Domain 2"/>
    <property type="match status" value="1"/>
</dbReference>
<keyword evidence="3 7" id="KW-0489">Methyltransferase</keyword>
<organism evidence="7 8">
    <name type="scientific">[Ruminococcus] lactaris</name>
    <dbReference type="NCBI Taxonomy" id="46228"/>
    <lineage>
        <taxon>Bacteria</taxon>
        <taxon>Bacillati</taxon>
        <taxon>Bacillota</taxon>
        <taxon>Clostridia</taxon>
        <taxon>Lachnospirales</taxon>
        <taxon>Lachnospiraceae</taxon>
        <taxon>Mediterraneibacter</taxon>
    </lineage>
</organism>
<name>A0A3E4LPU9_9FIRM</name>
<dbReference type="InterPro" id="IPR014776">
    <property type="entry name" value="4pyrrole_Mease_sub2"/>
</dbReference>
<dbReference type="InterPro" id="IPR014777">
    <property type="entry name" value="4pyrrole_Mease_sub1"/>
</dbReference>
<dbReference type="GO" id="GO:0032259">
    <property type="term" value="P:methylation"/>
    <property type="evidence" value="ECO:0007669"/>
    <property type="project" value="UniProtKB-KW"/>
</dbReference>
<dbReference type="PANTHER" id="PTHR43467:SF2">
    <property type="entry name" value="COBALT-PRECORRIN-2 C(20)-METHYLTRANSFERASE"/>
    <property type="match status" value="1"/>
</dbReference>
<dbReference type="InterPro" id="IPR012382">
    <property type="entry name" value="CobI/CbiL"/>
</dbReference>
<evidence type="ECO:0000256" key="2">
    <source>
        <dbReference type="ARBA" id="ARBA00022573"/>
    </source>
</evidence>
<protein>
    <submittedName>
        <fullName evidence="7">Precorrin-2 C(20)-methyltransferase</fullName>
    </submittedName>
</protein>
<keyword evidence="2" id="KW-0169">Cobalamin biosynthesis</keyword>
<dbReference type="AlphaFoldDB" id="A0A3E4LPU9"/>
<evidence type="ECO:0000256" key="1">
    <source>
        <dbReference type="ARBA" id="ARBA00004953"/>
    </source>
</evidence>
<evidence type="ECO:0000256" key="3">
    <source>
        <dbReference type="ARBA" id="ARBA00022603"/>
    </source>
</evidence>
<dbReference type="InterPro" id="IPR035996">
    <property type="entry name" value="4pyrrol_Methylase_sf"/>
</dbReference>
<evidence type="ECO:0000313" key="8">
    <source>
        <dbReference type="Proteomes" id="UP000260793"/>
    </source>
</evidence>
<keyword evidence="4 7" id="KW-0808">Transferase</keyword>
<evidence type="ECO:0000256" key="4">
    <source>
        <dbReference type="ARBA" id="ARBA00022679"/>
    </source>
</evidence>
<dbReference type="InterPro" id="IPR000878">
    <property type="entry name" value="4pyrrol_Mease"/>
</dbReference>
<dbReference type="GO" id="GO:0009236">
    <property type="term" value="P:cobalamin biosynthetic process"/>
    <property type="evidence" value="ECO:0007669"/>
    <property type="project" value="UniProtKB-UniRule"/>
</dbReference>
<dbReference type="SUPFAM" id="SSF53790">
    <property type="entry name" value="Tetrapyrrole methylase"/>
    <property type="match status" value="1"/>
</dbReference>
<keyword evidence="5" id="KW-0949">S-adenosyl-L-methionine</keyword>
<reference evidence="7 8" key="1">
    <citation type="submission" date="2018-08" db="EMBL/GenBank/DDBJ databases">
        <title>A genome reference for cultivated species of the human gut microbiota.</title>
        <authorList>
            <person name="Zou Y."/>
            <person name="Xue W."/>
            <person name="Luo G."/>
        </authorList>
    </citation>
    <scope>NUCLEOTIDE SEQUENCE [LARGE SCALE GENOMIC DNA]</scope>
    <source>
        <strain evidence="7 8">TF11-7</strain>
    </source>
</reference>
<gene>
    <name evidence="7" type="ORF">DXD17_08065</name>
</gene>
<dbReference type="CDD" id="cd11645">
    <property type="entry name" value="Precorrin_2_C20_MT"/>
    <property type="match status" value="1"/>
</dbReference>
<dbReference type="RefSeq" id="WP_023922138.1">
    <property type="nucleotide sequence ID" value="NZ_CATWTA010000011.1"/>
</dbReference>
<dbReference type="PANTHER" id="PTHR43467">
    <property type="entry name" value="COBALT-PRECORRIN-2 C(20)-METHYLTRANSFERASE"/>
    <property type="match status" value="1"/>
</dbReference>
<accession>A0A3E4LPU9</accession>
<dbReference type="PIRSF" id="PIRSF036427">
    <property type="entry name" value="Precrrn-2_mtase"/>
    <property type="match status" value="1"/>
</dbReference>
<dbReference type="GO" id="GO:0030788">
    <property type="term" value="F:precorrin-2 C20-methyltransferase activity"/>
    <property type="evidence" value="ECO:0007669"/>
    <property type="project" value="InterPro"/>
</dbReference>
<comment type="similarity">
    <text evidence="6">Belongs to the precorrin methyltransferase family.</text>
</comment>
<sequence length="252" mass="28285">MTKGKLTGVGVGPGDPELLTLKAVRKIRESDVVVLPVSDRGLEVPVFSGENEREEDGLNNYRNKCVAYQIVKKAVPQVKEKLKMYLPVPMIKERDRLEKIHDMDASVVCELLEEGKNLVFLTIGDPSIYSTYMYLHKRILKMGYEAEMVPGIPSFCAAASRINDSLAEKEEQLHIIPASYGIGKALELSGTKIFMKAGRKLPELKRRLQGRSEKVIMIENCGMENEAVYQGTECIPEEGGYYALLIMKEEKE</sequence>